<evidence type="ECO:0000256" key="2">
    <source>
        <dbReference type="ARBA" id="ARBA00022723"/>
    </source>
</evidence>
<dbReference type="Pfam" id="PF00484">
    <property type="entry name" value="Pro_CA"/>
    <property type="match status" value="1"/>
</dbReference>
<dbReference type="Gene3D" id="3.40.1050.10">
    <property type="entry name" value="Carbonic anhydrase"/>
    <property type="match status" value="1"/>
</dbReference>
<dbReference type="Proteomes" id="UP000026249">
    <property type="component" value="Unassembled WGS sequence"/>
</dbReference>
<proteinExistence type="inferred from homology"/>
<dbReference type="PANTHER" id="PTHR43175:SF3">
    <property type="entry name" value="CARBON DISULFIDE HYDROLASE"/>
    <property type="match status" value="1"/>
</dbReference>
<evidence type="ECO:0000313" key="5">
    <source>
        <dbReference type="EMBL" id="KAJ55059.1"/>
    </source>
</evidence>
<sequence length="176" mass="19170">MTATTEVYKRNAEFAETFKADDLPPFPKMGAAILTCLDPRVDPAHVLGVGLGDAVVIRNTGGRVTDSVIDDLAALGHLAQLASGKDEPPFELLVIQHSDCGAELFAKPDFREGLLAKTGVDVSEIAITDHDEDLRRDLERLRKDPRVPKYITASAHMYHVESGKLRQVEGPARLDA</sequence>
<evidence type="ECO:0000256" key="3">
    <source>
        <dbReference type="ARBA" id="ARBA00022833"/>
    </source>
</evidence>
<comment type="similarity">
    <text evidence="1">Belongs to the beta-class carbonic anhydrase family.</text>
</comment>
<dbReference type="PANTHER" id="PTHR43175">
    <property type="entry name" value="CARBONIC ANHYDRASE"/>
    <property type="match status" value="1"/>
</dbReference>
<accession>A0A037ZHF9</accession>
<organism evidence="5 6">
    <name type="scientific">Actibacterium mucosum KCTC 23349</name>
    <dbReference type="NCBI Taxonomy" id="1454373"/>
    <lineage>
        <taxon>Bacteria</taxon>
        <taxon>Pseudomonadati</taxon>
        <taxon>Pseudomonadota</taxon>
        <taxon>Alphaproteobacteria</taxon>
        <taxon>Rhodobacterales</taxon>
        <taxon>Roseobacteraceae</taxon>
        <taxon>Actibacterium</taxon>
    </lineage>
</organism>
<dbReference type="RefSeq" id="WP_051588330.1">
    <property type="nucleotide sequence ID" value="NZ_JFKE01000005.1"/>
</dbReference>
<dbReference type="GO" id="GO:0008270">
    <property type="term" value="F:zinc ion binding"/>
    <property type="evidence" value="ECO:0007669"/>
    <property type="project" value="InterPro"/>
</dbReference>
<evidence type="ECO:0008006" key="7">
    <source>
        <dbReference type="Google" id="ProtNLM"/>
    </source>
</evidence>
<dbReference type="AlphaFoldDB" id="A0A037ZHF9"/>
<comment type="caution">
    <text evidence="5">The sequence shown here is derived from an EMBL/GenBank/DDBJ whole genome shotgun (WGS) entry which is preliminary data.</text>
</comment>
<dbReference type="SMART" id="SM00947">
    <property type="entry name" value="Pro_CA"/>
    <property type="match status" value="1"/>
</dbReference>
<keyword evidence="2 4" id="KW-0479">Metal-binding</keyword>
<feature type="binding site" evidence="4">
    <location>
        <position position="36"/>
    </location>
    <ligand>
        <name>Zn(2+)</name>
        <dbReference type="ChEBI" id="CHEBI:29105"/>
    </ligand>
</feature>
<name>A0A037ZHF9_9RHOB</name>
<evidence type="ECO:0000256" key="1">
    <source>
        <dbReference type="ARBA" id="ARBA00006217"/>
    </source>
</evidence>
<dbReference type="EMBL" id="JFKE01000005">
    <property type="protein sequence ID" value="KAJ55059.1"/>
    <property type="molecule type" value="Genomic_DNA"/>
</dbReference>
<feature type="binding site" evidence="4">
    <location>
        <position position="97"/>
    </location>
    <ligand>
        <name>Zn(2+)</name>
        <dbReference type="ChEBI" id="CHEBI:29105"/>
    </ligand>
</feature>
<evidence type="ECO:0000256" key="4">
    <source>
        <dbReference type="PIRSR" id="PIRSR601765-1"/>
    </source>
</evidence>
<dbReference type="InterPro" id="IPR036874">
    <property type="entry name" value="Carbonic_anhydrase_sf"/>
</dbReference>
<reference evidence="5 6" key="1">
    <citation type="submission" date="2014-03" db="EMBL/GenBank/DDBJ databases">
        <title>Draft Genome Sequence of Actibacterium mucosum KCTC 23349, a Marine Alphaproteobacterium with Complex Ionic Requirements Isolated from Mediterranean Seawater at Malvarrosa Beach, Valencia, Spain.</title>
        <authorList>
            <person name="Arahal D.R."/>
            <person name="Shao Z."/>
            <person name="Lai Q."/>
            <person name="Pujalte M.J."/>
        </authorList>
    </citation>
    <scope>NUCLEOTIDE SEQUENCE [LARGE SCALE GENOMIC DNA]</scope>
    <source>
        <strain evidence="5 6">KCTC 23349</strain>
    </source>
</reference>
<dbReference type="OrthoDB" id="9797527at2"/>
<dbReference type="GO" id="GO:0004089">
    <property type="term" value="F:carbonate dehydratase activity"/>
    <property type="evidence" value="ECO:0007669"/>
    <property type="project" value="InterPro"/>
</dbReference>
<dbReference type="STRING" id="1454373.ACMU_14990"/>
<keyword evidence="3 4" id="KW-0862">Zinc</keyword>
<feature type="binding site" evidence="4">
    <location>
        <position position="100"/>
    </location>
    <ligand>
        <name>Zn(2+)</name>
        <dbReference type="ChEBI" id="CHEBI:29105"/>
    </ligand>
</feature>
<dbReference type="InterPro" id="IPR001765">
    <property type="entry name" value="Carbonic_anhydrase"/>
</dbReference>
<dbReference type="SUPFAM" id="SSF53056">
    <property type="entry name" value="beta-carbonic anhydrase, cab"/>
    <property type="match status" value="1"/>
</dbReference>
<protein>
    <recommendedName>
        <fullName evidence="7">Carbonic anhydrase</fullName>
    </recommendedName>
</protein>
<feature type="binding site" evidence="4">
    <location>
        <position position="38"/>
    </location>
    <ligand>
        <name>Zn(2+)</name>
        <dbReference type="ChEBI" id="CHEBI:29105"/>
    </ligand>
</feature>
<gene>
    <name evidence="5" type="ORF">ACMU_14990</name>
</gene>
<keyword evidence="6" id="KW-1185">Reference proteome</keyword>
<evidence type="ECO:0000313" key="6">
    <source>
        <dbReference type="Proteomes" id="UP000026249"/>
    </source>
</evidence>
<comment type="cofactor">
    <cofactor evidence="4">
        <name>Zn(2+)</name>
        <dbReference type="ChEBI" id="CHEBI:29105"/>
    </cofactor>
    <text evidence="4">Binds 1 zinc ion per subunit.</text>
</comment>